<evidence type="ECO:0000313" key="3">
    <source>
        <dbReference type="EMBL" id="ETO31148.1"/>
    </source>
</evidence>
<feature type="compositionally biased region" description="Acidic residues" evidence="1">
    <location>
        <begin position="128"/>
        <end position="149"/>
    </location>
</feature>
<evidence type="ECO:0000313" key="4">
    <source>
        <dbReference type="Proteomes" id="UP000023152"/>
    </source>
</evidence>
<name>X6NZ38_RETFI</name>
<feature type="region of interest" description="Disordered" evidence="1">
    <location>
        <begin position="89"/>
        <end position="189"/>
    </location>
</feature>
<feature type="compositionally biased region" description="Basic residues" evidence="1">
    <location>
        <begin position="102"/>
        <end position="111"/>
    </location>
</feature>
<dbReference type="GO" id="GO:0045505">
    <property type="term" value="F:dynein intermediate chain binding"/>
    <property type="evidence" value="ECO:0007669"/>
    <property type="project" value="InterPro"/>
</dbReference>
<dbReference type="Gene3D" id="1.10.287.2620">
    <property type="match status" value="1"/>
</dbReference>
<reference evidence="3 4" key="1">
    <citation type="journal article" date="2013" name="Curr. Biol.">
        <title>The Genome of the Foraminiferan Reticulomyxa filosa.</title>
        <authorList>
            <person name="Glockner G."/>
            <person name="Hulsmann N."/>
            <person name="Schleicher M."/>
            <person name="Noegel A.A."/>
            <person name="Eichinger L."/>
            <person name="Gallinger C."/>
            <person name="Pawlowski J."/>
            <person name="Sierra R."/>
            <person name="Euteneuer U."/>
            <person name="Pillet L."/>
            <person name="Moustafa A."/>
            <person name="Platzer M."/>
            <person name="Groth M."/>
            <person name="Szafranski K."/>
            <person name="Schliwa M."/>
        </authorList>
    </citation>
    <scope>NUCLEOTIDE SEQUENCE [LARGE SCALE GENOMIC DNA]</scope>
</reference>
<feature type="domain" description="Dynein heavy chain linker" evidence="2">
    <location>
        <begin position="451"/>
        <end position="612"/>
    </location>
</feature>
<dbReference type="Proteomes" id="UP000023152">
    <property type="component" value="Unassembled WGS sequence"/>
</dbReference>
<dbReference type="GO" id="GO:0030286">
    <property type="term" value="C:dynein complex"/>
    <property type="evidence" value="ECO:0007669"/>
    <property type="project" value="InterPro"/>
</dbReference>
<dbReference type="EMBL" id="ASPP01005110">
    <property type="protein sequence ID" value="ETO31148.1"/>
    <property type="molecule type" value="Genomic_DNA"/>
</dbReference>
<dbReference type="Pfam" id="PF08393">
    <property type="entry name" value="DHC_N2"/>
    <property type="match status" value="1"/>
</dbReference>
<dbReference type="GO" id="GO:0007018">
    <property type="term" value="P:microtubule-based movement"/>
    <property type="evidence" value="ECO:0007669"/>
    <property type="project" value="InterPro"/>
</dbReference>
<evidence type="ECO:0000259" key="2">
    <source>
        <dbReference type="Pfam" id="PF08393"/>
    </source>
</evidence>
<proteinExistence type="predicted"/>
<gene>
    <name evidence="3" type="ORF">RFI_05973</name>
</gene>
<organism evidence="3 4">
    <name type="scientific">Reticulomyxa filosa</name>
    <dbReference type="NCBI Taxonomy" id="46433"/>
    <lineage>
        <taxon>Eukaryota</taxon>
        <taxon>Sar</taxon>
        <taxon>Rhizaria</taxon>
        <taxon>Retaria</taxon>
        <taxon>Foraminifera</taxon>
        <taxon>Monothalamids</taxon>
        <taxon>Reticulomyxidae</taxon>
        <taxon>Reticulomyxa</taxon>
    </lineage>
</organism>
<keyword evidence="4" id="KW-1185">Reference proteome</keyword>
<protein>
    <submittedName>
        <fullName evidence="3">Dynein heavy chain 2</fullName>
    </submittedName>
</protein>
<dbReference type="InterPro" id="IPR013602">
    <property type="entry name" value="Dynein_heavy_linker"/>
</dbReference>
<feature type="compositionally biased region" description="Polar residues" evidence="1">
    <location>
        <begin position="172"/>
        <end position="187"/>
    </location>
</feature>
<dbReference type="OrthoDB" id="5593012at2759"/>
<evidence type="ECO:0000256" key="1">
    <source>
        <dbReference type="SAM" id="MobiDB-lite"/>
    </source>
</evidence>
<dbReference type="InterPro" id="IPR026983">
    <property type="entry name" value="DHC"/>
</dbReference>
<accession>X6NZ38</accession>
<comment type="caution">
    <text evidence="3">The sequence shown here is derived from an EMBL/GenBank/DDBJ whole genome shotgun (WGS) entry which is preliminary data.</text>
</comment>
<dbReference type="GO" id="GO:0051959">
    <property type="term" value="F:dynein light intermediate chain binding"/>
    <property type="evidence" value="ECO:0007669"/>
    <property type="project" value="InterPro"/>
</dbReference>
<dbReference type="PANTHER" id="PTHR45703:SF1">
    <property type="entry name" value="DYNEINS HEAVY CHAIN"/>
    <property type="match status" value="1"/>
</dbReference>
<dbReference type="AlphaFoldDB" id="X6NZ38"/>
<dbReference type="PANTHER" id="PTHR45703">
    <property type="entry name" value="DYNEIN HEAVY CHAIN"/>
    <property type="match status" value="1"/>
</dbReference>
<sequence>MYSKFESMTTIDAVLVPFIGLANDTILKSQACLHLYQFIRDKKVELENILMIFKKQMNDTIKVFKQYQHLLQIDEHHHCELWYGERTEGRNQNETEHENDKAKKKGPKHFKVSISADQSQKEHLPTIVDEEETEEEEGYDTNDEDEDNEEHSQLEEENENKNFSTRHESDSVRQTQQHTPSVTSAINKGSLDDCIRSPVIRHTVQETKAEIQKLKLSLENIRTLTPQQIYLPLVQINCQPAQNVLIAKTEAIIDALLGGTRREMKRINDYILKYTQNQLQLIEKPCKDVEQLFELKKFLEKIESEIIPILKNNIRQVEVRYEEIILEFNTTLTLQEHDMIWQSKMSPLRLQQFIQQNEMRILEEEDKFKNELLQEQQEFGKALDQIALSIEEFHTYGPCDDETMEKRSRQVDHLVDTLGSLKGQSVAFNRKEKLFKLPITEYGNLEVLSLSFQSFIHLWRTVSMFATNHKLWMNESFLELIPTKMESFLIEWFNELTKLEKLFKKTNANGNVNNDKASDEQFAADPSTALLSPAVQVCIDCKQKIQEFQKHLPLIFNLRNPGLRLRHWSQLFTALGKNNMQPDKSLTYNILLQMGIRQHANEIVDICMVAEKVIFFFLI</sequence>
<feature type="compositionally biased region" description="Basic and acidic residues" evidence="1">
    <location>
        <begin position="89"/>
        <end position="101"/>
    </location>
</feature>